<dbReference type="RefSeq" id="WP_154532354.1">
    <property type="nucleotide sequence ID" value="NZ_JAXFSD010000021.1"/>
</dbReference>
<proteinExistence type="predicted"/>
<gene>
    <name evidence="5" type="ORF">FYJ33_13870</name>
</gene>
<protein>
    <submittedName>
        <fullName evidence="5">Winged helix-turn-helix transcriptional regulator</fullName>
    </submittedName>
</protein>
<dbReference type="Gene3D" id="1.10.10.10">
    <property type="entry name" value="Winged helix-like DNA-binding domain superfamily/Winged helix DNA-binding domain"/>
    <property type="match status" value="1"/>
</dbReference>
<organism evidence="5 6">
    <name type="scientific">Inconstantimicrobium porci</name>
    <dbReference type="NCBI Taxonomy" id="2652291"/>
    <lineage>
        <taxon>Bacteria</taxon>
        <taxon>Bacillati</taxon>
        <taxon>Bacillota</taxon>
        <taxon>Clostridia</taxon>
        <taxon>Eubacteriales</taxon>
        <taxon>Clostridiaceae</taxon>
        <taxon>Inconstantimicrobium</taxon>
    </lineage>
</organism>
<comment type="caution">
    <text evidence="5">The sequence shown here is derived from an EMBL/GenBank/DDBJ whole genome shotgun (WGS) entry which is preliminary data.</text>
</comment>
<keyword evidence="6" id="KW-1185">Reference proteome</keyword>
<keyword evidence="2" id="KW-0238">DNA-binding</keyword>
<dbReference type="Proteomes" id="UP000460287">
    <property type="component" value="Unassembled WGS sequence"/>
</dbReference>
<keyword evidence="1" id="KW-0805">Transcription regulation</keyword>
<evidence type="ECO:0000256" key="2">
    <source>
        <dbReference type="ARBA" id="ARBA00023125"/>
    </source>
</evidence>
<dbReference type="InterPro" id="IPR000835">
    <property type="entry name" value="HTH_MarR-typ"/>
</dbReference>
<dbReference type="PANTHER" id="PTHR42756">
    <property type="entry name" value="TRANSCRIPTIONAL REGULATOR, MARR"/>
    <property type="match status" value="1"/>
</dbReference>
<evidence type="ECO:0000313" key="5">
    <source>
        <dbReference type="EMBL" id="MSR92448.1"/>
    </source>
</evidence>
<feature type="domain" description="HTH marR-type" evidence="4">
    <location>
        <begin position="1"/>
        <end position="137"/>
    </location>
</feature>
<dbReference type="EMBL" id="VULX01000031">
    <property type="protein sequence ID" value="MSR92448.1"/>
    <property type="molecule type" value="Genomic_DNA"/>
</dbReference>
<dbReference type="GO" id="GO:0003677">
    <property type="term" value="F:DNA binding"/>
    <property type="evidence" value="ECO:0007669"/>
    <property type="project" value="UniProtKB-KW"/>
</dbReference>
<evidence type="ECO:0000256" key="3">
    <source>
        <dbReference type="ARBA" id="ARBA00023163"/>
    </source>
</evidence>
<name>A0A7X2T2Y2_9CLOT</name>
<sequence length="171" mass="19888">MKNLNLDVAHFIEKIHLIKRILIQKQFNDLPVYHGQIPLLNYVKKHDGCFQVEIADYLLVTPASIALSTKRLEKAGFLTKKIDSDNLRCKKIYITDKGREITDKCKEIFDTVDSQMLQGFTEDELSQLNLFLERMIKNLSDKNFNNDMSILSIGELIKIMKSTHREEKDND</sequence>
<evidence type="ECO:0000256" key="1">
    <source>
        <dbReference type="ARBA" id="ARBA00023015"/>
    </source>
</evidence>
<dbReference type="InterPro" id="IPR036388">
    <property type="entry name" value="WH-like_DNA-bd_sf"/>
</dbReference>
<accession>A0A7X2T2Y2</accession>
<dbReference type="SUPFAM" id="SSF46785">
    <property type="entry name" value="Winged helix' DNA-binding domain"/>
    <property type="match status" value="1"/>
</dbReference>
<dbReference type="Pfam" id="PF01047">
    <property type="entry name" value="MarR"/>
    <property type="match status" value="1"/>
</dbReference>
<dbReference type="PROSITE" id="PS50995">
    <property type="entry name" value="HTH_MARR_2"/>
    <property type="match status" value="1"/>
</dbReference>
<dbReference type="PRINTS" id="PR00598">
    <property type="entry name" value="HTHMARR"/>
</dbReference>
<evidence type="ECO:0000259" key="4">
    <source>
        <dbReference type="PROSITE" id="PS50995"/>
    </source>
</evidence>
<dbReference type="PANTHER" id="PTHR42756:SF1">
    <property type="entry name" value="TRANSCRIPTIONAL REPRESSOR OF EMRAB OPERON"/>
    <property type="match status" value="1"/>
</dbReference>
<dbReference type="GO" id="GO:0003700">
    <property type="term" value="F:DNA-binding transcription factor activity"/>
    <property type="evidence" value="ECO:0007669"/>
    <property type="project" value="InterPro"/>
</dbReference>
<dbReference type="AlphaFoldDB" id="A0A7X2T2Y2"/>
<evidence type="ECO:0000313" key="6">
    <source>
        <dbReference type="Proteomes" id="UP000460287"/>
    </source>
</evidence>
<dbReference type="InterPro" id="IPR036390">
    <property type="entry name" value="WH_DNA-bd_sf"/>
</dbReference>
<dbReference type="SMART" id="SM00347">
    <property type="entry name" value="HTH_MARR"/>
    <property type="match status" value="1"/>
</dbReference>
<keyword evidence="3" id="KW-0804">Transcription</keyword>
<reference evidence="5 6" key="1">
    <citation type="submission" date="2019-08" db="EMBL/GenBank/DDBJ databases">
        <title>In-depth cultivation of the pig gut microbiome towards novel bacterial diversity and tailored functional studies.</title>
        <authorList>
            <person name="Wylensek D."/>
            <person name="Hitch T.C.A."/>
            <person name="Clavel T."/>
        </authorList>
    </citation>
    <scope>NUCLEOTIDE SEQUENCE [LARGE SCALE GENOMIC DNA]</scope>
    <source>
        <strain evidence="5 6">WCA-383-APC-5B</strain>
    </source>
</reference>